<evidence type="ECO:0000256" key="1">
    <source>
        <dbReference type="ARBA" id="ARBA00006987"/>
    </source>
</evidence>
<evidence type="ECO:0000313" key="4">
    <source>
        <dbReference type="EMBL" id="PBD17236.1"/>
    </source>
</evidence>
<dbReference type="CDD" id="cd07012">
    <property type="entry name" value="PBP2_Bug_TTT"/>
    <property type="match status" value="1"/>
</dbReference>
<keyword evidence="5" id="KW-1185">Reference proteome</keyword>
<dbReference type="PANTHER" id="PTHR42928">
    <property type="entry name" value="TRICARBOXYLATE-BINDING PROTEIN"/>
    <property type="match status" value="1"/>
</dbReference>
<evidence type="ECO:0000256" key="2">
    <source>
        <dbReference type="SAM" id="SignalP"/>
    </source>
</evidence>
<dbReference type="Gene3D" id="3.40.190.10">
    <property type="entry name" value="Periplasmic binding protein-like II"/>
    <property type="match status" value="1"/>
</dbReference>
<dbReference type="Gene3D" id="3.40.190.150">
    <property type="entry name" value="Bordetella uptake gene, domain 1"/>
    <property type="match status" value="1"/>
</dbReference>
<keyword evidence="2" id="KW-0732">Signal</keyword>
<feature type="chain" id="PRO_5012132903" evidence="2">
    <location>
        <begin position="23"/>
        <end position="318"/>
    </location>
</feature>
<evidence type="ECO:0000313" key="3">
    <source>
        <dbReference type="EMBL" id="MCT4370479.1"/>
    </source>
</evidence>
<dbReference type="EMBL" id="NTHN01000418">
    <property type="protein sequence ID" value="PBD17236.1"/>
    <property type="molecule type" value="Genomic_DNA"/>
</dbReference>
<dbReference type="InterPro" id="IPR042100">
    <property type="entry name" value="Bug_dom1"/>
</dbReference>
<sequence>MNILKTLAAATLGLAIGTAALAGDWPKGPVQLLIPAKAGGGSDVMGRVFADYLQAQIGKPVVVVNQPAGGGTVAFETVRNAKPDGQTLIFTHTGLLVNYHTGRYDHPLSEFTTIAIGQTYPPQVYAVAPDAPWSDMKAFVEDARAHPGEYTFGVALGGTSHFIAGQIMNAEDVEFKLVEASSEVDKVAALQGGHIDIGNMGAGAAAQYVEAGKLKVLAMIDAEADPKYPDFVPALEQGVNATWVAPLVLWGPAGMDPALVAEINAAVKGMSEDDAVREQLDKMSSKVRYYDVDEAQALIAAEDEKIGTLAQELGLGRK</sequence>
<dbReference type="RefSeq" id="WP_095884002.1">
    <property type="nucleotide sequence ID" value="NZ_NTHN02000013.1"/>
</dbReference>
<dbReference type="InterPro" id="IPR005064">
    <property type="entry name" value="BUG"/>
</dbReference>
<protein>
    <submittedName>
        <fullName evidence="3">Tripartite tricarboxylate transporter substrate binding protein</fullName>
    </submittedName>
</protein>
<comment type="caution">
    <text evidence="4">The sequence shown here is derived from an EMBL/GenBank/DDBJ whole genome shotgun (WGS) entry which is preliminary data.</text>
</comment>
<reference evidence="3" key="3">
    <citation type="submission" date="2024-05" db="EMBL/GenBank/DDBJ databases">
        <title>Yangia mangrovi SAOS 153D genome.</title>
        <authorList>
            <person name="Verma A."/>
            <person name="Pal Y."/>
            <person name="Sundharam S."/>
            <person name="Bisht B."/>
            <person name="Srinivasan K."/>
        </authorList>
    </citation>
    <scope>NUCLEOTIDE SEQUENCE</scope>
    <source>
        <strain evidence="3">SAOS 153D</strain>
    </source>
</reference>
<accession>A0A2A3JPW2</accession>
<dbReference type="Proteomes" id="UP000217448">
    <property type="component" value="Unassembled WGS sequence"/>
</dbReference>
<dbReference type="AlphaFoldDB" id="A0A2A3JPW2"/>
<dbReference type="PIRSF" id="PIRSF017082">
    <property type="entry name" value="YflP"/>
    <property type="match status" value="1"/>
</dbReference>
<proteinExistence type="inferred from homology"/>
<name>A0A2A3JPW2_9RHOB</name>
<gene>
    <name evidence="3" type="ORF">CLG85_009160</name>
    <name evidence="4" type="ORF">CLG85_21185</name>
</gene>
<dbReference type="PANTHER" id="PTHR42928:SF5">
    <property type="entry name" value="BLR1237 PROTEIN"/>
    <property type="match status" value="1"/>
</dbReference>
<comment type="similarity">
    <text evidence="1">Belongs to the UPF0065 (bug) family.</text>
</comment>
<dbReference type="OrthoDB" id="7248487at2"/>
<dbReference type="EMBL" id="NTHN02000013">
    <property type="protein sequence ID" value="MCT4370479.1"/>
    <property type="molecule type" value="Genomic_DNA"/>
</dbReference>
<dbReference type="Pfam" id="PF03401">
    <property type="entry name" value="TctC"/>
    <property type="match status" value="1"/>
</dbReference>
<organism evidence="4">
    <name type="scientific">Alloyangia mangrovi</name>
    <dbReference type="NCBI Taxonomy" id="1779329"/>
    <lineage>
        <taxon>Bacteria</taxon>
        <taxon>Pseudomonadati</taxon>
        <taxon>Pseudomonadota</taxon>
        <taxon>Alphaproteobacteria</taxon>
        <taxon>Rhodobacterales</taxon>
        <taxon>Roseobacteraceae</taxon>
        <taxon>Alloyangia</taxon>
    </lineage>
</organism>
<reference evidence="5" key="2">
    <citation type="submission" date="2023-07" db="EMBL/GenBank/DDBJ databases">
        <title>Yangia mangrovi SAOS 153D genome.</title>
        <authorList>
            <person name="Verma A."/>
            <person name="Pal Y."/>
            <person name="Sundharam S."/>
            <person name="Bisht B."/>
            <person name="Srinivasan K."/>
        </authorList>
    </citation>
    <scope>NUCLEOTIDE SEQUENCE [LARGE SCALE GENOMIC DNA]</scope>
    <source>
        <strain evidence="5">SAOS 153D</strain>
    </source>
</reference>
<dbReference type="SUPFAM" id="SSF53850">
    <property type="entry name" value="Periplasmic binding protein-like II"/>
    <property type="match status" value="1"/>
</dbReference>
<evidence type="ECO:0000313" key="5">
    <source>
        <dbReference type="Proteomes" id="UP000217448"/>
    </source>
</evidence>
<feature type="signal peptide" evidence="2">
    <location>
        <begin position="1"/>
        <end position="22"/>
    </location>
</feature>
<reference evidence="4" key="1">
    <citation type="submission" date="2017-09" db="EMBL/GenBank/DDBJ databases">
        <title>Yangia sp. SAOS 153D whole genome sequencing.</title>
        <authorList>
            <person name="Verma A."/>
            <person name="Krishnamurthi S."/>
        </authorList>
    </citation>
    <scope>NUCLEOTIDE SEQUENCE [LARGE SCALE GENOMIC DNA]</scope>
    <source>
        <strain evidence="4">SAOS 153D</strain>
    </source>
</reference>